<keyword evidence="3" id="KW-1185">Reference proteome</keyword>
<sequence>MKPRHLRTLLVTGAVVLVSLGSTTPAQALPACPANAICLWRHQDGNGERFVWRGGYVDLPARFVDHVGSFRANRSGAFIDWASGKDCRSVRAGDYAGNYSGRFGSKIDAVGDNC</sequence>
<evidence type="ECO:0000313" key="3">
    <source>
        <dbReference type="Proteomes" id="UP000095705"/>
    </source>
</evidence>
<gene>
    <name evidence="2" type="ORF">BGK67_03755</name>
</gene>
<protein>
    <recommendedName>
        <fullName evidence="4">Peptidase inhibitor family I36 protein</fullName>
    </recommendedName>
</protein>
<feature type="chain" id="PRO_5009183546" description="Peptidase inhibitor family I36 protein" evidence="1">
    <location>
        <begin position="29"/>
        <end position="114"/>
    </location>
</feature>
<dbReference type="Proteomes" id="UP000095705">
    <property type="component" value="Unassembled WGS sequence"/>
</dbReference>
<dbReference type="OrthoDB" id="3537750at2"/>
<dbReference type="EMBL" id="MEHK01000001">
    <property type="protein sequence ID" value="OEJ30583.1"/>
    <property type="molecule type" value="Genomic_DNA"/>
</dbReference>
<organism evidence="2 3">
    <name type="scientific">Streptomyces subrutilus</name>
    <dbReference type="NCBI Taxonomy" id="36818"/>
    <lineage>
        <taxon>Bacteria</taxon>
        <taxon>Bacillati</taxon>
        <taxon>Actinomycetota</taxon>
        <taxon>Actinomycetes</taxon>
        <taxon>Kitasatosporales</taxon>
        <taxon>Streptomycetaceae</taxon>
        <taxon>Streptomyces</taxon>
    </lineage>
</organism>
<proteinExistence type="predicted"/>
<reference evidence="2 3" key="1">
    <citation type="submission" date="2016-08" db="EMBL/GenBank/DDBJ databases">
        <title>The complete genome of Streptomyces subrutilus 10-1-1.</title>
        <authorList>
            <person name="Chen X."/>
        </authorList>
    </citation>
    <scope>NUCLEOTIDE SEQUENCE [LARGE SCALE GENOMIC DNA]</scope>
    <source>
        <strain evidence="2 3">10-1-1</strain>
    </source>
</reference>
<name>A0A1E5PM92_9ACTN</name>
<dbReference type="AlphaFoldDB" id="A0A1E5PM92"/>
<comment type="caution">
    <text evidence="2">The sequence shown here is derived from an EMBL/GenBank/DDBJ whole genome shotgun (WGS) entry which is preliminary data.</text>
</comment>
<accession>A0A1E5PM92</accession>
<keyword evidence="1" id="KW-0732">Signal</keyword>
<dbReference type="STRING" id="36818.BGK67_03755"/>
<evidence type="ECO:0008006" key="4">
    <source>
        <dbReference type="Google" id="ProtNLM"/>
    </source>
</evidence>
<dbReference type="Pfam" id="PF03995">
    <property type="entry name" value="Inhibitor_I36"/>
    <property type="match status" value="1"/>
</dbReference>
<evidence type="ECO:0000256" key="1">
    <source>
        <dbReference type="SAM" id="SignalP"/>
    </source>
</evidence>
<feature type="signal peptide" evidence="1">
    <location>
        <begin position="1"/>
        <end position="28"/>
    </location>
</feature>
<evidence type="ECO:0000313" key="2">
    <source>
        <dbReference type="EMBL" id="OEJ30583.1"/>
    </source>
</evidence>
<dbReference type="RefSeq" id="WP_069918729.1">
    <property type="nucleotide sequence ID" value="NZ_MEHK01000001.1"/>
</dbReference>